<dbReference type="AlphaFoldDB" id="A0AAD4N0R5"/>
<proteinExistence type="predicted"/>
<keyword evidence="3" id="KW-1185">Reference proteome</keyword>
<evidence type="ECO:0000313" key="3">
    <source>
        <dbReference type="Proteomes" id="UP001201812"/>
    </source>
</evidence>
<feature type="compositionally biased region" description="Polar residues" evidence="1">
    <location>
        <begin position="181"/>
        <end position="195"/>
    </location>
</feature>
<dbReference type="Proteomes" id="UP001201812">
    <property type="component" value="Unassembled WGS sequence"/>
</dbReference>
<gene>
    <name evidence="2" type="ORF">DdX_10624</name>
</gene>
<feature type="region of interest" description="Disordered" evidence="1">
    <location>
        <begin position="159"/>
        <end position="195"/>
    </location>
</feature>
<sequence>MKKLRRKLSNAFKSGHSSANLNNNSINSDSNCSSNTSSQYNGSGLNHNPDPVHFGAYENTAVLDGLAYSHRSSSLSIPALPLALSADNYSSTGPTTTSYNPNGRPNGSVHQQVHLGGLGAYNRGTAGGQQYRSWSRLSDSMSHLAERLAQDGIIVEEYNPEDHPHRPVEPGRISNLKKGPQATNRPAINNNNNVSSRHYSINGANKVSGPSTPMRANRSHHQLSALGSGLEILEAKGLYTKGRIDSRSGSTSICTTSTSVSRPCSMYALSTRQSNGSLADIQMIDSAATTTHIDPITGANLVVMRPNSKAGKNSNPGLNILQQDRVFDVNKAVNNVKFADKKKKRYSWHASRWFFGGGGSKSDRRTSSGGGVL</sequence>
<dbReference type="EMBL" id="JAKKPZ010000025">
    <property type="protein sequence ID" value="KAI1710564.1"/>
    <property type="molecule type" value="Genomic_DNA"/>
</dbReference>
<evidence type="ECO:0000313" key="2">
    <source>
        <dbReference type="EMBL" id="KAI1710564.1"/>
    </source>
</evidence>
<comment type="caution">
    <text evidence="2">The sequence shown here is derived from an EMBL/GenBank/DDBJ whole genome shotgun (WGS) entry which is preliminary data.</text>
</comment>
<protein>
    <submittedName>
        <fullName evidence="2">Uncharacterized protein</fullName>
    </submittedName>
</protein>
<feature type="compositionally biased region" description="Basic and acidic residues" evidence="1">
    <location>
        <begin position="160"/>
        <end position="169"/>
    </location>
</feature>
<feature type="region of interest" description="Disordered" evidence="1">
    <location>
        <begin position="1"/>
        <end position="47"/>
    </location>
</feature>
<name>A0AAD4N0R5_9BILA</name>
<reference evidence="2" key="1">
    <citation type="submission" date="2022-01" db="EMBL/GenBank/DDBJ databases">
        <title>Genome Sequence Resource for Two Populations of Ditylenchus destructor, the Migratory Endoparasitic Phytonematode.</title>
        <authorList>
            <person name="Zhang H."/>
            <person name="Lin R."/>
            <person name="Xie B."/>
        </authorList>
    </citation>
    <scope>NUCLEOTIDE SEQUENCE</scope>
    <source>
        <strain evidence="2">BazhouSP</strain>
    </source>
</reference>
<accession>A0AAD4N0R5</accession>
<feature type="compositionally biased region" description="Low complexity" evidence="1">
    <location>
        <begin position="17"/>
        <end position="41"/>
    </location>
</feature>
<evidence type="ECO:0000256" key="1">
    <source>
        <dbReference type="SAM" id="MobiDB-lite"/>
    </source>
</evidence>
<organism evidence="2 3">
    <name type="scientific">Ditylenchus destructor</name>
    <dbReference type="NCBI Taxonomy" id="166010"/>
    <lineage>
        <taxon>Eukaryota</taxon>
        <taxon>Metazoa</taxon>
        <taxon>Ecdysozoa</taxon>
        <taxon>Nematoda</taxon>
        <taxon>Chromadorea</taxon>
        <taxon>Rhabditida</taxon>
        <taxon>Tylenchina</taxon>
        <taxon>Tylenchomorpha</taxon>
        <taxon>Sphaerularioidea</taxon>
        <taxon>Anguinidae</taxon>
        <taxon>Anguininae</taxon>
        <taxon>Ditylenchus</taxon>
    </lineage>
</organism>